<accession>A0A2T7F5B2</accession>
<gene>
    <name evidence="2" type="ORF">GQ55_1G146000</name>
</gene>
<proteinExistence type="predicted"/>
<feature type="compositionally biased region" description="Pro residues" evidence="1">
    <location>
        <begin position="58"/>
        <end position="69"/>
    </location>
</feature>
<keyword evidence="3" id="KW-1185">Reference proteome</keyword>
<sequence length="113" mass="12032">MQRRQQPVSMPSFHPRRPAPLESPPPSRPPPPRQSALIRRHRHRLPQAGAPALAVTPSPDPSPSSPPPSRVKTAPLLTLADTSPSVPQSLTITVASSSFDPALQTLEAGVASY</sequence>
<evidence type="ECO:0000313" key="3">
    <source>
        <dbReference type="Proteomes" id="UP000244336"/>
    </source>
</evidence>
<feature type="compositionally biased region" description="Pro residues" evidence="1">
    <location>
        <begin position="21"/>
        <end position="33"/>
    </location>
</feature>
<organism evidence="2 3">
    <name type="scientific">Panicum hallii var. hallii</name>
    <dbReference type="NCBI Taxonomy" id="1504633"/>
    <lineage>
        <taxon>Eukaryota</taxon>
        <taxon>Viridiplantae</taxon>
        <taxon>Streptophyta</taxon>
        <taxon>Embryophyta</taxon>
        <taxon>Tracheophyta</taxon>
        <taxon>Spermatophyta</taxon>
        <taxon>Magnoliopsida</taxon>
        <taxon>Liliopsida</taxon>
        <taxon>Poales</taxon>
        <taxon>Poaceae</taxon>
        <taxon>PACMAD clade</taxon>
        <taxon>Panicoideae</taxon>
        <taxon>Panicodae</taxon>
        <taxon>Paniceae</taxon>
        <taxon>Panicinae</taxon>
        <taxon>Panicum</taxon>
        <taxon>Panicum sect. Panicum</taxon>
    </lineage>
</organism>
<evidence type="ECO:0000256" key="1">
    <source>
        <dbReference type="SAM" id="MobiDB-lite"/>
    </source>
</evidence>
<name>A0A2T7F5B2_9POAL</name>
<dbReference type="Gramene" id="PUZ75277">
    <property type="protein sequence ID" value="PUZ75277"/>
    <property type="gene ID" value="GQ55_1G146000"/>
</dbReference>
<dbReference type="Proteomes" id="UP000244336">
    <property type="component" value="Chromosome 1"/>
</dbReference>
<reference evidence="2 3" key="1">
    <citation type="submission" date="2018-04" db="EMBL/GenBank/DDBJ databases">
        <title>WGS assembly of Panicum hallii var. hallii HAL2.</title>
        <authorList>
            <person name="Lovell J."/>
            <person name="Jenkins J."/>
            <person name="Lowry D."/>
            <person name="Mamidi S."/>
            <person name="Sreedasyam A."/>
            <person name="Weng X."/>
            <person name="Barry K."/>
            <person name="Bonette J."/>
            <person name="Campitelli B."/>
            <person name="Daum C."/>
            <person name="Gordon S."/>
            <person name="Gould B."/>
            <person name="Lipzen A."/>
            <person name="MacQueen A."/>
            <person name="Palacio-Mejia J."/>
            <person name="Plott C."/>
            <person name="Shakirov E."/>
            <person name="Shu S."/>
            <person name="Yoshinaga Y."/>
            <person name="Zane M."/>
            <person name="Rokhsar D."/>
            <person name="Grimwood J."/>
            <person name="Schmutz J."/>
            <person name="Juenger T."/>
        </authorList>
    </citation>
    <scope>NUCLEOTIDE SEQUENCE [LARGE SCALE GENOMIC DNA]</scope>
    <source>
        <strain evidence="3">cv. HAL2</strain>
    </source>
</reference>
<evidence type="ECO:0000313" key="2">
    <source>
        <dbReference type="EMBL" id="PUZ75277.1"/>
    </source>
</evidence>
<dbReference type="EMBL" id="CM009749">
    <property type="protein sequence ID" value="PUZ75277.1"/>
    <property type="molecule type" value="Genomic_DNA"/>
</dbReference>
<protein>
    <submittedName>
        <fullName evidence="2">Uncharacterized protein</fullName>
    </submittedName>
</protein>
<dbReference type="AlphaFoldDB" id="A0A2T7F5B2"/>
<feature type="region of interest" description="Disordered" evidence="1">
    <location>
        <begin position="1"/>
        <end position="74"/>
    </location>
</feature>